<evidence type="ECO:0000313" key="3">
    <source>
        <dbReference type="Proteomes" id="UP000590740"/>
    </source>
</evidence>
<feature type="compositionally biased region" description="Acidic residues" evidence="1">
    <location>
        <begin position="75"/>
        <end position="89"/>
    </location>
</feature>
<dbReference type="EMBL" id="JACHIG010000002">
    <property type="protein sequence ID" value="MBB5031976.1"/>
    <property type="molecule type" value="Genomic_DNA"/>
</dbReference>
<dbReference type="Proteomes" id="UP000590740">
    <property type="component" value="Unassembled WGS sequence"/>
</dbReference>
<evidence type="ECO:0000256" key="1">
    <source>
        <dbReference type="SAM" id="MobiDB-lite"/>
    </source>
</evidence>
<dbReference type="AlphaFoldDB" id="A0A7W7Y9B1"/>
<sequence>MANLTSEQRQLVEQWAAEGANLNQIQDRLRNECSVTLTYMETRLLIMELGVKIQEKPREAPPEEKPAPPPAPADADADAGDYANEDGVADELMPPDGVPAGDTPLSISVDDLPPPGAIISGRVTFSDGVTAQWFMDQTGRFGMRGPAPGYQPPPSDIPTFQTELDRILQLRGF</sequence>
<proteinExistence type="predicted"/>
<reference evidence="2 3" key="1">
    <citation type="submission" date="2020-08" db="EMBL/GenBank/DDBJ databases">
        <title>Genomic Encyclopedia of Type Strains, Phase IV (KMG-IV): sequencing the most valuable type-strain genomes for metagenomic binning, comparative biology and taxonomic classification.</title>
        <authorList>
            <person name="Goeker M."/>
        </authorList>
    </citation>
    <scope>NUCLEOTIDE SEQUENCE [LARGE SCALE GENOMIC DNA]</scope>
    <source>
        <strain evidence="2 3">DSM 12252</strain>
    </source>
</reference>
<feature type="compositionally biased region" description="Basic and acidic residues" evidence="1">
    <location>
        <begin position="55"/>
        <end position="66"/>
    </location>
</feature>
<accession>A0A7W7Y9B1</accession>
<protein>
    <submittedName>
        <fullName evidence="2">Uncharacterized protein</fullName>
    </submittedName>
</protein>
<gene>
    <name evidence="2" type="ORF">HNQ65_001544</name>
</gene>
<keyword evidence="3" id="KW-1185">Reference proteome</keyword>
<evidence type="ECO:0000313" key="2">
    <source>
        <dbReference type="EMBL" id="MBB5031976.1"/>
    </source>
</evidence>
<comment type="caution">
    <text evidence="2">The sequence shown here is derived from an EMBL/GenBank/DDBJ whole genome shotgun (WGS) entry which is preliminary data.</text>
</comment>
<dbReference type="RefSeq" id="WP_184338900.1">
    <property type="nucleotide sequence ID" value="NZ_JACHIG010000002.1"/>
</dbReference>
<feature type="region of interest" description="Disordered" evidence="1">
    <location>
        <begin position="55"/>
        <end position="106"/>
    </location>
</feature>
<name>A0A7W7Y9B1_9BACT</name>
<organism evidence="2 3">
    <name type="scientific">Prosthecobacter vanneervenii</name>
    <dbReference type="NCBI Taxonomy" id="48466"/>
    <lineage>
        <taxon>Bacteria</taxon>
        <taxon>Pseudomonadati</taxon>
        <taxon>Verrucomicrobiota</taxon>
        <taxon>Verrucomicrobiia</taxon>
        <taxon>Verrucomicrobiales</taxon>
        <taxon>Verrucomicrobiaceae</taxon>
        <taxon>Prosthecobacter</taxon>
    </lineage>
</organism>